<gene>
    <name evidence="1" type="ORF">QE417_000564</name>
</gene>
<dbReference type="EMBL" id="JAVLVU010000001">
    <property type="protein sequence ID" value="MDT3401492.1"/>
    <property type="molecule type" value="Genomic_DNA"/>
</dbReference>
<evidence type="ECO:0000313" key="1">
    <source>
        <dbReference type="EMBL" id="MDT3401492.1"/>
    </source>
</evidence>
<organism evidence="1 2">
    <name type="scientific">Mucilaginibacter terrae</name>
    <dbReference type="NCBI Taxonomy" id="1955052"/>
    <lineage>
        <taxon>Bacteria</taxon>
        <taxon>Pseudomonadati</taxon>
        <taxon>Bacteroidota</taxon>
        <taxon>Sphingobacteriia</taxon>
        <taxon>Sphingobacteriales</taxon>
        <taxon>Sphingobacteriaceae</taxon>
        <taxon>Mucilaginibacter</taxon>
    </lineage>
</organism>
<dbReference type="Proteomes" id="UP001258315">
    <property type="component" value="Unassembled WGS sequence"/>
</dbReference>
<dbReference type="RefSeq" id="WP_311947371.1">
    <property type="nucleotide sequence ID" value="NZ_JAVLVU010000001.1"/>
</dbReference>
<evidence type="ECO:0000313" key="2">
    <source>
        <dbReference type="Proteomes" id="UP001258315"/>
    </source>
</evidence>
<proteinExistence type="predicted"/>
<keyword evidence="2" id="KW-1185">Reference proteome</keyword>
<reference evidence="2" key="1">
    <citation type="submission" date="2023-07" db="EMBL/GenBank/DDBJ databases">
        <title>Functional and genomic diversity of the sorghum phyllosphere microbiome.</title>
        <authorList>
            <person name="Shade A."/>
        </authorList>
    </citation>
    <scope>NUCLEOTIDE SEQUENCE [LARGE SCALE GENOMIC DNA]</scope>
    <source>
        <strain evidence="2">SORGH_AS_0422</strain>
    </source>
</reference>
<dbReference type="Gene3D" id="2.40.128.490">
    <property type="entry name" value="Uncharacterised protein PF14869, DUF4488"/>
    <property type="match status" value="1"/>
</dbReference>
<sequence length="132" mass="14644">MKKLIALTASAITILSACNNSISLKGKWDYAGGIYNGKKEGGTQGYQLKRTYTDKDFEAFMIEEGGAPQKYQAGDYKLSGDSCIETETFSTQPSTLTGVAVHYSYKFKNDSLILRGKLPTGMQVEEYWVKEK</sequence>
<protein>
    <recommendedName>
        <fullName evidence="3">Lipocalin-like domain-containing protein</fullName>
    </recommendedName>
</protein>
<accession>A0ABU3GNX4</accession>
<evidence type="ECO:0008006" key="3">
    <source>
        <dbReference type="Google" id="ProtNLM"/>
    </source>
</evidence>
<dbReference type="PROSITE" id="PS51257">
    <property type="entry name" value="PROKAR_LIPOPROTEIN"/>
    <property type="match status" value="1"/>
</dbReference>
<comment type="caution">
    <text evidence="1">The sequence shown here is derived from an EMBL/GenBank/DDBJ whole genome shotgun (WGS) entry which is preliminary data.</text>
</comment>
<name>A0ABU3GNX4_9SPHI</name>